<dbReference type="EMBL" id="NEVL01000002">
    <property type="protein sequence ID" value="OZI39091.1"/>
    <property type="molecule type" value="Genomic_DNA"/>
</dbReference>
<dbReference type="RefSeq" id="WP_094825466.1">
    <property type="nucleotide sequence ID" value="NZ_NEVL01000002.1"/>
</dbReference>
<name>A0A261SPU4_9BORD</name>
<reference evidence="1 2" key="1">
    <citation type="submission" date="2017-05" db="EMBL/GenBank/DDBJ databases">
        <title>Complete and WGS of Bordetella genogroups.</title>
        <authorList>
            <person name="Spilker T."/>
            <person name="LiPuma J."/>
        </authorList>
    </citation>
    <scope>NUCLEOTIDE SEQUENCE [LARGE SCALE GENOMIC DNA]</scope>
    <source>
        <strain evidence="1 2">AU17610</strain>
    </source>
</reference>
<dbReference type="AlphaFoldDB" id="A0A261SPU4"/>
<evidence type="ECO:0000313" key="1">
    <source>
        <dbReference type="EMBL" id="OZI39091.1"/>
    </source>
</evidence>
<accession>A0A261SPU4</accession>
<gene>
    <name evidence="1" type="ORF">CEG14_06055</name>
</gene>
<proteinExistence type="predicted"/>
<sequence>MNPRPASAQRHRPAPDSLFVRIDTAQLAPMRAALRRAIPAVRLAIACRTRAGRECGVTLHGASTELARAMDLLMSTLPRAEFGPAHGARSVLIS</sequence>
<organism evidence="1 2">
    <name type="scientific">Bordetella genomosp. 1</name>
    <dbReference type="NCBI Taxonomy" id="1395607"/>
    <lineage>
        <taxon>Bacteria</taxon>
        <taxon>Pseudomonadati</taxon>
        <taxon>Pseudomonadota</taxon>
        <taxon>Betaproteobacteria</taxon>
        <taxon>Burkholderiales</taxon>
        <taxon>Alcaligenaceae</taxon>
        <taxon>Bordetella</taxon>
    </lineage>
</organism>
<evidence type="ECO:0000313" key="2">
    <source>
        <dbReference type="Proteomes" id="UP000217005"/>
    </source>
</evidence>
<dbReference type="Proteomes" id="UP000217005">
    <property type="component" value="Unassembled WGS sequence"/>
</dbReference>
<protein>
    <submittedName>
        <fullName evidence="1">Uncharacterized protein</fullName>
    </submittedName>
</protein>
<comment type="caution">
    <text evidence="1">The sequence shown here is derived from an EMBL/GenBank/DDBJ whole genome shotgun (WGS) entry which is preliminary data.</text>
</comment>